<dbReference type="PROSITE" id="PS01124">
    <property type="entry name" value="HTH_ARAC_FAMILY_2"/>
    <property type="match status" value="1"/>
</dbReference>
<dbReference type="PROSITE" id="PS00041">
    <property type="entry name" value="HTH_ARAC_FAMILY_1"/>
    <property type="match status" value="1"/>
</dbReference>
<dbReference type="SUPFAM" id="SSF51215">
    <property type="entry name" value="Regulatory protein AraC"/>
    <property type="match status" value="1"/>
</dbReference>
<dbReference type="EMBL" id="SLZZ01000002">
    <property type="protein sequence ID" value="TCS82377.1"/>
    <property type="molecule type" value="Genomic_DNA"/>
</dbReference>
<dbReference type="Pfam" id="PF02311">
    <property type="entry name" value="AraC_binding"/>
    <property type="match status" value="1"/>
</dbReference>
<accession>A0A4R3KGB9</accession>
<dbReference type="RefSeq" id="WP_132378667.1">
    <property type="nucleotide sequence ID" value="NZ_DAIQXH010000135.1"/>
</dbReference>
<dbReference type="OrthoDB" id="9816335at2"/>
<name>A0A4R3KGB9_9FIRM</name>
<organism evidence="5 6">
    <name type="scientific">Muricomes intestini</name>
    <dbReference type="NCBI Taxonomy" id="1796634"/>
    <lineage>
        <taxon>Bacteria</taxon>
        <taxon>Bacillati</taxon>
        <taxon>Bacillota</taxon>
        <taxon>Clostridia</taxon>
        <taxon>Lachnospirales</taxon>
        <taxon>Lachnospiraceae</taxon>
        <taxon>Muricomes</taxon>
    </lineage>
</organism>
<dbReference type="SUPFAM" id="SSF46689">
    <property type="entry name" value="Homeodomain-like"/>
    <property type="match status" value="1"/>
</dbReference>
<protein>
    <submittedName>
        <fullName evidence="5">AraC-like DNA-binding protein</fullName>
    </submittedName>
</protein>
<dbReference type="InterPro" id="IPR037923">
    <property type="entry name" value="HTH-like"/>
</dbReference>
<sequence length="352" mass="41324">MNDPVLNLPELCRQIISSSSKELAPEHRLGPRLVCPEYSKSIPEVKTYPLPTDERIFALCWNIASDSTIYATMCPSPEPFRYHRSFESGTITQLHTHDYIELAYVVEGAFHQKILGNNIVFQKGELCLVDKNCLHQDYLREEPAVILFLGMSNDMFSEIMDENITTQKIIAFLQSALMKQKDVRQYLHFTPGNTAGHEIEDYFYLLLKELHERNVGYRYICKGILLRIFRILSTEYDFSLSGEQRRTMSWIVFEEVSEYIQRNYAHITIQELADTFHFQEDYFNRLIKNNTGLTYSAYVQQIRLERAEQLLTDTQKSVEEISEIVGYHNKGYFYKIFREKYGTTPSRYRKNS</sequence>
<evidence type="ECO:0000313" key="5">
    <source>
        <dbReference type="EMBL" id="TCS82377.1"/>
    </source>
</evidence>
<dbReference type="AlphaFoldDB" id="A0A4R3KGB9"/>
<dbReference type="PRINTS" id="PR00032">
    <property type="entry name" value="HTHARAC"/>
</dbReference>
<dbReference type="Gene3D" id="1.10.10.60">
    <property type="entry name" value="Homeodomain-like"/>
    <property type="match status" value="2"/>
</dbReference>
<evidence type="ECO:0000256" key="1">
    <source>
        <dbReference type="ARBA" id="ARBA00023015"/>
    </source>
</evidence>
<keyword evidence="6" id="KW-1185">Reference proteome</keyword>
<evidence type="ECO:0000256" key="2">
    <source>
        <dbReference type="ARBA" id="ARBA00023125"/>
    </source>
</evidence>
<reference evidence="5 6" key="1">
    <citation type="submission" date="2019-03" db="EMBL/GenBank/DDBJ databases">
        <title>Genomic Encyclopedia of Type Strains, Phase IV (KMG-IV): sequencing the most valuable type-strain genomes for metagenomic binning, comparative biology and taxonomic classification.</title>
        <authorList>
            <person name="Goeker M."/>
        </authorList>
    </citation>
    <scope>NUCLEOTIDE SEQUENCE [LARGE SCALE GENOMIC DNA]</scope>
    <source>
        <strain evidence="5 6">DSM 29489</strain>
    </source>
</reference>
<dbReference type="PANTHER" id="PTHR43280:SF28">
    <property type="entry name" value="HTH-TYPE TRANSCRIPTIONAL ACTIVATOR RHAS"/>
    <property type="match status" value="1"/>
</dbReference>
<dbReference type="Proteomes" id="UP000295726">
    <property type="component" value="Unassembled WGS sequence"/>
</dbReference>
<keyword evidence="3" id="KW-0804">Transcription</keyword>
<dbReference type="InterPro" id="IPR018060">
    <property type="entry name" value="HTH_AraC"/>
</dbReference>
<dbReference type="Gene3D" id="2.60.120.10">
    <property type="entry name" value="Jelly Rolls"/>
    <property type="match status" value="1"/>
</dbReference>
<feature type="domain" description="HTH araC/xylS-type" evidence="4">
    <location>
        <begin position="254"/>
        <end position="351"/>
    </location>
</feature>
<dbReference type="InterPro" id="IPR009057">
    <property type="entry name" value="Homeodomain-like_sf"/>
</dbReference>
<dbReference type="PANTHER" id="PTHR43280">
    <property type="entry name" value="ARAC-FAMILY TRANSCRIPTIONAL REGULATOR"/>
    <property type="match status" value="1"/>
</dbReference>
<dbReference type="GO" id="GO:0003700">
    <property type="term" value="F:DNA-binding transcription factor activity"/>
    <property type="evidence" value="ECO:0007669"/>
    <property type="project" value="InterPro"/>
</dbReference>
<evidence type="ECO:0000313" key="6">
    <source>
        <dbReference type="Proteomes" id="UP000295726"/>
    </source>
</evidence>
<keyword evidence="1" id="KW-0805">Transcription regulation</keyword>
<gene>
    <name evidence="5" type="ORF">EDD59_102246</name>
</gene>
<evidence type="ECO:0000259" key="4">
    <source>
        <dbReference type="PROSITE" id="PS01124"/>
    </source>
</evidence>
<comment type="caution">
    <text evidence="5">The sequence shown here is derived from an EMBL/GenBank/DDBJ whole genome shotgun (WGS) entry which is preliminary data.</text>
</comment>
<dbReference type="InterPro" id="IPR003313">
    <property type="entry name" value="AraC-bd"/>
</dbReference>
<dbReference type="GO" id="GO:0043565">
    <property type="term" value="F:sequence-specific DNA binding"/>
    <property type="evidence" value="ECO:0007669"/>
    <property type="project" value="InterPro"/>
</dbReference>
<dbReference type="InterPro" id="IPR018062">
    <property type="entry name" value="HTH_AraC-typ_CS"/>
</dbReference>
<dbReference type="InterPro" id="IPR014710">
    <property type="entry name" value="RmlC-like_jellyroll"/>
</dbReference>
<evidence type="ECO:0000256" key="3">
    <source>
        <dbReference type="ARBA" id="ARBA00023163"/>
    </source>
</evidence>
<keyword evidence="2 5" id="KW-0238">DNA-binding</keyword>
<dbReference type="SMART" id="SM00342">
    <property type="entry name" value="HTH_ARAC"/>
    <property type="match status" value="1"/>
</dbReference>
<proteinExistence type="predicted"/>
<dbReference type="InterPro" id="IPR020449">
    <property type="entry name" value="Tscrpt_reg_AraC-type_HTH"/>
</dbReference>
<dbReference type="Pfam" id="PF12833">
    <property type="entry name" value="HTH_18"/>
    <property type="match status" value="1"/>
</dbReference>